<dbReference type="InterPro" id="IPR011010">
    <property type="entry name" value="DNA_brk_join_enz"/>
</dbReference>
<dbReference type="OrthoDB" id="9788852at2"/>
<evidence type="ECO:0000313" key="4">
    <source>
        <dbReference type="Proteomes" id="UP000184480"/>
    </source>
</evidence>
<dbReference type="InterPro" id="IPR002104">
    <property type="entry name" value="Integrase_catalytic"/>
</dbReference>
<dbReference type="InterPro" id="IPR050090">
    <property type="entry name" value="Tyrosine_recombinase_XerCD"/>
</dbReference>
<dbReference type="GO" id="GO:0015074">
    <property type="term" value="P:DNA integration"/>
    <property type="evidence" value="ECO:0007669"/>
    <property type="project" value="InterPro"/>
</dbReference>
<dbReference type="EMBL" id="FQUC01000010">
    <property type="protein sequence ID" value="SHF81773.1"/>
    <property type="molecule type" value="Genomic_DNA"/>
</dbReference>
<dbReference type="RefSeq" id="WP_062183632.1">
    <property type="nucleotide sequence ID" value="NZ_BBXL01000022.1"/>
</dbReference>
<feature type="domain" description="Tyr recombinase" evidence="2">
    <location>
        <begin position="8"/>
        <end position="191"/>
    </location>
</feature>
<proteinExistence type="predicted"/>
<dbReference type="GO" id="GO:0003677">
    <property type="term" value="F:DNA binding"/>
    <property type="evidence" value="ECO:0007669"/>
    <property type="project" value="InterPro"/>
</dbReference>
<accession>A0A1M5ER39</accession>
<dbReference type="Proteomes" id="UP000184480">
    <property type="component" value="Unassembled WGS sequence"/>
</dbReference>
<name>A0A1M5ER39_9BACT</name>
<dbReference type="PANTHER" id="PTHR30349:SF82">
    <property type="entry name" value="INTEGRASE_RECOMBINASE YOEC-RELATED"/>
    <property type="match status" value="1"/>
</dbReference>
<sequence length="195" mass="22956">MSKKFQNTTADYLEWDSNILLISKLYQDQNYKFSLLITLGSFFGVRISDLLNLKWCDILNTNTLNIIEKKTKKQRTIKINDQLKKHIQACYKEIKPQTTDDFIFTSQKGSVYSVQRINVVFKEIRVRYNLKIKNFSTHTMRKTFGRQVYNNAGNNAELALVKLSELFNHSDVRTTRKYLGLRSEELMEAYDLLSF</sequence>
<gene>
    <name evidence="3" type="ORF">SAMN05444362_110118</name>
</gene>
<dbReference type="STRING" id="1346286.SAMN05444362_110118"/>
<keyword evidence="4" id="KW-1185">Reference proteome</keyword>
<protein>
    <submittedName>
        <fullName evidence="3">Phage integrase family protein</fullName>
    </submittedName>
</protein>
<dbReference type="PROSITE" id="PS51898">
    <property type="entry name" value="TYR_RECOMBINASE"/>
    <property type="match status" value="1"/>
</dbReference>
<dbReference type="InterPro" id="IPR013762">
    <property type="entry name" value="Integrase-like_cat_sf"/>
</dbReference>
<dbReference type="GO" id="GO:0006310">
    <property type="term" value="P:DNA recombination"/>
    <property type="evidence" value="ECO:0007669"/>
    <property type="project" value="UniProtKB-KW"/>
</dbReference>
<reference evidence="4" key="1">
    <citation type="submission" date="2016-11" db="EMBL/GenBank/DDBJ databases">
        <authorList>
            <person name="Varghese N."/>
            <person name="Submissions S."/>
        </authorList>
    </citation>
    <scope>NUCLEOTIDE SEQUENCE [LARGE SCALE GENOMIC DNA]</scope>
    <source>
        <strain evidence="4">DSM 27370</strain>
    </source>
</reference>
<dbReference type="Pfam" id="PF00589">
    <property type="entry name" value="Phage_integrase"/>
    <property type="match status" value="1"/>
</dbReference>
<dbReference type="AlphaFoldDB" id="A0A1M5ER39"/>
<evidence type="ECO:0000313" key="3">
    <source>
        <dbReference type="EMBL" id="SHF81773.1"/>
    </source>
</evidence>
<keyword evidence="1" id="KW-0233">DNA recombination</keyword>
<evidence type="ECO:0000259" key="2">
    <source>
        <dbReference type="PROSITE" id="PS51898"/>
    </source>
</evidence>
<evidence type="ECO:0000256" key="1">
    <source>
        <dbReference type="ARBA" id="ARBA00023172"/>
    </source>
</evidence>
<dbReference type="SUPFAM" id="SSF56349">
    <property type="entry name" value="DNA breaking-rejoining enzymes"/>
    <property type="match status" value="1"/>
</dbReference>
<dbReference type="Gene3D" id="1.10.443.10">
    <property type="entry name" value="Intergrase catalytic core"/>
    <property type="match status" value="1"/>
</dbReference>
<dbReference type="PANTHER" id="PTHR30349">
    <property type="entry name" value="PHAGE INTEGRASE-RELATED"/>
    <property type="match status" value="1"/>
</dbReference>
<organism evidence="3 4">
    <name type="scientific">Dysgonomonas macrotermitis</name>
    <dbReference type="NCBI Taxonomy" id="1346286"/>
    <lineage>
        <taxon>Bacteria</taxon>
        <taxon>Pseudomonadati</taxon>
        <taxon>Bacteroidota</taxon>
        <taxon>Bacteroidia</taxon>
        <taxon>Bacteroidales</taxon>
        <taxon>Dysgonomonadaceae</taxon>
        <taxon>Dysgonomonas</taxon>
    </lineage>
</organism>